<sequence length="268" mass="29425">MMMMISTSMAAASSLGGIISSASSSSRTSIQCCVERQALFNRIAPVYDGLNDVLSLGQHRLWKRMSVTWSGFVCVNRAKKGDSVLDLCCGSGDLTFLLSHYVGLHGQVSALDFSSDQLSIASSRQELNWKACYDNIKWIEGDALDLPFSSSSFDAITMGYGLRNLVDRKKAMQEIFRVLKPGSRASILDFNKSTSAIATMFQVWMMDNVVVPVASTYGLADEYRYLRDSINDFLTGKELEELAKGVGFNKAKHYELGGGLMGNLVVTK</sequence>
<dbReference type="EMBL" id="CM037027">
    <property type="protein sequence ID" value="KAH7658902.1"/>
    <property type="molecule type" value="Genomic_DNA"/>
</dbReference>
<dbReference type="Proteomes" id="UP000827976">
    <property type="component" value="Chromosome 17"/>
</dbReference>
<protein>
    <submittedName>
        <fullName evidence="1">Demethylmenaquinone methyltransferase / 2-methoxy-6-polyprenyl-1,4-benzoquinol methylase protein</fullName>
    </submittedName>
</protein>
<keyword evidence="1" id="KW-0489">Methyltransferase</keyword>
<keyword evidence="2" id="KW-1185">Reference proteome</keyword>
<proteinExistence type="predicted"/>
<organism evidence="1 2">
    <name type="scientific">Dioscorea alata</name>
    <name type="common">Purple yam</name>
    <dbReference type="NCBI Taxonomy" id="55571"/>
    <lineage>
        <taxon>Eukaryota</taxon>
        <taxon>Viridiplantae</taxon>
        <taxon>Streptophyta</taxon>
        <taxon>Embryophyta</taxon>
        <taxon>Tracheophyta</taxon>
        <taxon>Spermatophyta</taxon>
        <taxon>Magnoliopsida</taxon>
        <taxon>Liliopsida</taxon>
        <taxon>Dioscoreales</taxon>
        <taxon>Dioscoreaceae</taxon>
        <taxon>Dioscorea</taxon>
    </lineage>
</organism>
<accession>A0ACB7UF63</accession>
<comment type="caution">
    <text evidence="1">The sequence shown here is derived from an EMBL/GenBank/DDBJ whole genome shotgun (WGS) entry which is preliminary data.</text>
</comment>
<keyword evidence="1" id="KW-0808">Transferase</keyword>
<gene>
    <name evidence="1" type="ORF">IHE45_17G119900</name>
</gene>
<evidence type="ECO:0000313" key="1">
    <source>
        <dbReference type="EMBL" id="KAH7658902.1"/>
    </source>
</evidence>
<name>A0ACB7UF63_DIOAL</name>
<evidence type="ECO:0000313" key="2">
    <source>
        <dbReference type="Proteomes" id="UP000827976"/>
    </source>
</evidence>
<reference evidence="2" key="1">
    <citation type="journal article" date="2022" name="Nat. Commun.">
        <title>Chromosome evolution and the genetic basis of agronomically important traits in greater yam.</title>
        <authorList>
            <person name="Bredeson J.V."/>
            <person name="Lyons J.B."/>
            <person name="Oniyinde I.O."/>
            <person name="Okereke N.R."/>
            <person name="Kolade O."/>
            <person name="Nnabue I."/>
            <person name="Nwadili C.O."/>
            <person name="Hribova E."/>
            <person name="Parker M."/>
            <person name="Nwogha J."/>
            <person name="Shu S."/>
            <person name="Carlson J."/>
            <person name="Kariba R."/>
            <person name="Muthemba S."/>
            <person name="Knop K."/>
            <person name="Barton G.J."/>
            <person name="Sherwood A.V."/>
            <person name="Lopez-Montes A."/>
            <person name="Asiedu R."/>
            <person name="Jamnadass R."/>
            <person name="Muchugi A."/>
            <person name="Goodstein D."/>
            <person name="Egesi C.N."/>
            <person name="Featherston J."/>
            <person name="Asfaw A."/>
            <person name="Simpson G.G."/>
            <person name="Dolezel J."/>
            <person name="Hendre P.S."/>
            <person name="Van Deynze A."/>
            <person name="Kumar P.L."/>
            <person name="Obidiegwu J.E."/>
            <person name="Bhattacharjee R."/>
            <person name="Rokhsar D.S."/>
        </authorList>
    </citation>
    <scope>NUCLEOTIDE SEQUENCE [LARGE SCALE GENOMIC DNA]</scope>
    <source>
        <strain evidence="2">cv. TDa95/00328</strain>
    </source>
</reference>